<keyword evidence="6" id="KW-1185">Reference proteome</keyword>
<feature type="repeat" description="TPR" evidence="3">
    <location>
        <begin position="260"/>
        <end position="293"/>
    </location>
</feature>
<evidence type="ECO:0008006" key="7">
    <source>
        <dbReference type="Google" id="ProtNLM"/>
    </source>
</evidence>
<accession>A0AAE1KGC8</accession>
<gene>
    <name evidence="5" type="ORF">QN277_021430</name>
</gene>
<evidence type="ECO:0000313" key="5">
    <source>
        <dbReference type="EMBL" id="KAK4272945.1"/>
    </source>
</evidence>
<dbReference type="EMBL" id="JAWXYG010000005">
    <property type="protein sequence ID" value="KAK4272945.1"/>
    <property type="molecule type" value="Genomic_DNA"/>
</dbReference>
<dbReference type="InterPro" id="IPR011990">
    <property type="entry name" value="TPR-like_helical_dom_sf"/>
</dbReference>
<dbReference type="Gene3D" id="1.25.40.10">
    <property type="entry name" value="Tetratricopeptide repeat domain"/>
    <property type="match status" value="1"/>
</dbReference>
<evidence type="ECO:0000256" key="2">
    <source>
        <dbReference type="ARBA" id="ARBA00038210"/>
    </source>
</evidence>
<dbReference type="PANTHER" id="PTHR12558:SF13">
    <property type="entry name" value="CELL DIVISION CYCLE PROTEIN 27 HOMOLOG"/>
    <property type="match status" value="1"/>
</dbReference>
<protein>
    <recommendedName>
        <fullName evidence="7">Chloroplast lumen common family protein</fullName>
    </recommendedName>
</protein>
<keyword evidence="4" id="KW-0175">Coiled coil</keyword>
<dbReference type="InterPro" id="IPR019734">
    <property type="entry name" value="TPR_rpt"/>
</dbReference>
<feature type="coiled-coil region" evidence="4">
    <location>
        <begin position="236"/>
        <end position="289"/>
    </location>
</feature>
<organism evidence="5 6">
    <name type="scientific">Acacia crassicarpa</name>
    <name type="common">northern wattle</name>
    <dbReference type="NCBI Taxonomy" id="499986"/>
    <lineage>
        <taxon>Eukaryota</taxon>
        <taxon>Viridiplantae</taxon>
        <taxon>Streptophyta</taxon>
        <taxon>Embryophyta</taxon>
        <taxon>Tracheophyta</taxon>
        <taxon>Spermatophyta</taxon>
        <taxon>Magnoliopsida</taxon>
        <taxon>eudicotyledons</taxon>
        <taxon>Gunneridae</taxon>
        <taxon>Pentapetalae</taxon>
        <taxon>rosids</taxon>
        <taxon>fabids</taxon>
        <taxon>Fabales</taxon>
        <taxon>Fabaceae</taxon>
        <taxon>Caesalpinioideae</taxon>
        <taxon>mimosoid clade</taxon>
        <taxon>Acacieae</taxon>
        <taxon>Acacia</taxon>
    </lineage>
</organism>
<dbReference type="PANTHER" id="PTHR12558">
    <property type="entry name" value="CELL DIVISION CYCLE 16,23,27"/>
    <property type="match status" value="1"/>
</dbReference>
<evidence type="ECO:0000313" key="6">
    <source>
        <dbReference type="Proteomes" id="UP001293593"/>
    </source>
</evidence>
<feature type="repeat" description="TPR" evidence="3">
    <location>
        <begin position="151"/>
        <end position="184"/>
    </location>
</feature>
<dbReference type="AlphaFoldDB" id="A0AAE1KGC8"/>
<evidence type="ECO:0000256" key="4">
    <source>
        <dbReference type="SAM" id="Coils"/>
    </source>
</evidence>
<reference evidence="5" key="1">
    <citation type="submission" date="2023-10" db="EMBL/GenBank/DDBJ databases">
        <title>Chromosome-level genome of the transformable northern wattle, Acacia crassicarpa.</title>
        <authorList>
            <person name="Massaro I."/>
            <person name="Sinha N.R."/>
            <person name="Poethig S."/>
            <person name="Leichty A.R."/>
        </authorList>
    </citation>
    <scope>NUCLEOTIDE SEQUENCE</scope>
    <source>
        <strain evidence="5">Acra3RX</strain>
        <tissue evidence="5">Leaf</tissue>
    </source>
</reference>
<dbReference type="SMART" id="SM00028">
    <property type="entry name" value="TPR"/>
    <property type="match status" value="4"/>
</dbReference>
<comment type="similarity">
    <text evidence="2">Belongs to the APC3/CDC27 family.</text>
</comment>
<dbReference type="Pfam" id="PF13432">
    <property type="entry name" value="TPR_16"/>
    <property type="match status" value="2"/>
</dbReference>
<evidence type="ECO:0000256" key="3">
    <source>
        <dbReference type="PROSITE-ProRule" id="PRU00339"/>
    </source>
</evidence>
<comment type="caution">
    <text evidence="5">The sequence shown here is derived from an EMBL/GenBank/DDBJ whole genome shotgun (WGS) entry which is preliminary data.</text>
</comment>
<evidence type="ECO:0000256" key="1">
    <source>
        <dbReference type="ARBA" id="ARBA00022803"/>
    </source>
</evidence>
<dbReference type="PROSITE" id="PS50005">
    <property type="entry name" value="TPR"/>
    <property type="match status" value="2"/>
</dbReference>
<dbReference type="Proteomes" id="UP001293593">
    <property type="component" value="Unassembled WGS sequence"/>
</dbReference>
<proteinExistence type="inferred from homology"/>
<dbReference type="SUPFAM" id="SSF48452">
    <property type="entry name" value="TPR-like"/>
    <property type="match status" value="1"/>
</dbReference>
<keyword evidence="1 3" id="KW-0802">TPR repeat</keyword>
<sequence length="357" mass="40817">MGSLATLHHCRPPLRLPLHHLPPSLSTPISSVSFRSLPPRVSPSQLSSFSFRSSSIRAASSPSESFTDSAFRRPRTTLAQLLQTLNSLLSPVIRTTCSVIAAAVLFYMRLHHKAAIAAPVETTTVESMENTSNEENQRAIDEKLSNNPNDTDALRSLIEVKVRARKIEEAIQVIDRLIELEPEEFEWPLLKAHMYVYNGNYELAKEKFEEVLTKDPYRVEAYHGLVMATSESDKSLVDLLSRVEEAVELCKKQKRESEVRDLRLLIAQIKVMEGDISDALKAYQELIREEPKDFRPYLCQGIIYTLLRNKDEAEKQFDKFRRLIPKNHPYREYLEDNMFEMNVISQKAEREGAGAKN</sequence>
<name>A0AAE1KGC8_9FABA</name>